<dbReference type="EMBL" id="ML733394">
    <property type="protein sequence ID" value="KAB8225620.1"/>
    <property type="molecule type" value="Genomic_DNA"/>
</dbReference>
<keyword evidence="2" id="KW-1185">Reference proteome</keyword>
<reference evidence="1 2" key="1">
    <citation type="submission" date="2019-04" db="EMBL/GenBank/DDBJ databases">
        <title>Fungal friends and foes A comparative genomics study of 23 Aspergillus species from section Flavi.</title>
        <authorList>
            <consortium name="DOE Joint Genome Institute"/>
            <person name="Kjaerbolling I."/>
            <person name="Vesth T.C."/>
            <person name="Frisvad J.C."/>
            <person name="Nybo J.L."/>
            <person name="Theobald S."/>
            <person name="Kildgaard S."/>
            <person name="Petersen T.I."/>
            <person name="Kuo A."/>
            <person name="Sato A."/>
            <person name="Lyhne E.K."/>
            <person name="Kogle M.E."/>
            <person name="Wiebenga A."/>
            <person name="Kun R.S."/>
            <person name="Lubbers R.J."/>
            <person name="Makela M.R."/>
            <person name="Barry K."/>
            <person name="Chovatia M."/>
            <person name="Clum A."/>
            <person name="Daum C."/>
            <person name="Haridas S."/>
            <person name="He G."/>
            <person name="LaButti K."/>
            <person name="Lipzen A."/>
            <person name="Mondo S."/>
            <person name="Pangilinan J."/>
            <person name="Riley R."/>
            <person name="Salamov A."/>
            <person name="Simmons B.A."/>
            <person name="Magnuson J.K."/>
            <person name="Henrissat B."/>
            <person name="Mortensen U.H."/>
            <person name="Larsen T.O."/>
            <person name="De vries R.P."/>
            <person name="Grigoriev I.V."/>
            <person name="Machida M."/>
            <person name="Baker S.E."/>
            <person name="Andersen M.R."/>
        </authorList>
    </citation>
    <scope>NUCLEOTIDE SEQUENCE [LARGE SCALE GENOMIC DNA]</scope>
    <source>
        <strain evidence="1 2">CBS 126849</strain>
    </source>
</reference>
<accession>A0A5N6F9V7</accession>
<protein>
    <submittedName>
        <fullName evidence="1">Uncharacterized protein</fullName>
    </submittedName>
</protein>
<sequence>MFSMRSSHDLVPIDSVFIYLRTWLQDNPTLSRECVSHAGALIDKIRLSRTMSCYDPFCLLISVLFLWTFEKLKPVSPTELEQAPRSSGSPIIFKIDQCHEESIRERWVRGPRSLGAYHRCWFALKRGRNEAPATRVLTHHELSN</sequence>
<evidence type="ECO:0000313" key="2">
    <source>
        <dbReference type="Proteomes" id="UP000326799"/>
    </source>
</evidence>
<organism evidence="1 2">
    <name type="scientific">Aspergillus novoparasiticus</name>
    <dbReference type="NCBI Taxonomy" id="986946"/>
    <lineage>
        <taxon>Eukaryota</taxon>
        <taxon>Fungi</taxon>
        <taxon>Dikarya</taxon>
        <taxon>Ascomycota</taxon>
        <taxon>Pezizomycotina</taxon>
        <taxon>Eurotiomycetes</taxon>
        <taxon>Eurotiomycetidae</taxon>
        <taxon>Eurotiales</taxon>
        <taxon>Aspergillaceae</taxon>
        <taxon>Aspergillus</taxon>
        <taxon>Aspergillus subgen. Circumdati</taxon>
    </lineage>
</organism>
<name>A0A5N6F9V7_9EURO</name>
<dbReference type="Proteomes" id="UP000326799">
    <property type="component" value="Unassembled WGS sequence"/>
</dbReference>
<evidence type="ECO:0000313" key="1">
    <source>
        <dbReference type="EMBL" id="KAB8225620.1"/>
    </source>
</evidence>
<gene>
    <name evidence="1" type="ORF">BDV33DRAFT_163759</name>
</gene>
<proteinExistence type="predicted"/>
<dbReference type="AlphaFoldDB" id="A0A5N6F9V7"/>